<dbReference type="Proteomes" id="UP001241571">
    <property type="component" value="Unassembled WGS sequence"/>
</dbReference>
<sequence>MMSKKNKDIEVRVEETVKVIQGKEYEVHQLVLGKKVIGEILASGPKEFQSFLGEEDLGASRTLDAAIETILRQWNLHE</sequence>
<evidence type="ECO:0000313" key="3">
    <source>
        <dbReference type="EMBL" id="STD83201.1"/>
    </source>
</evidence>
<reference evidence="3 4" key="1">
    <citation type="submission" date="2018-06" db="EMBL/GenBank/DDBJ databases">
        <authorList>
            <consortium name="Pathogen Informatics"/>
            <person name="Doyle S."/>
        </authorList>
    </citation>
    <scope>NUCLEOTIDE SEQUENCE [LARGE SCALE GENOMIC DNA]</scope>
    <source>
        <strain evidence="3 4">NCTC12360</strain>
    </source>
</reference>
<dbReference type="GeneID" id="93223326"/>
<name>A0A366U444_ENTGA</name>
<evidence type="ECO:0000313" key="2">
    <source>
        <dbReference type="EMBL" id="MDT2690054.1"/>
    </source>
</evidence>
<evidence type="ECO:0000313" key="4">
    <source>
        <dbReference type="Proteomes" id="UP000254807"/>
    </source>
</evidence>
<dbReference type="Pfam" id="PF11184">
    <property type="entry name" value="DUF2969"/>
    <property type="match status" value="1"/>
</dbReference>
<gene>
    <name evidence="3" type="ORF">NCTC12360_01664</name>
    <name evidence="2" type="ORF">P7E30_07530</name>
    <name evidence="1" type="ORF">QRX88_13880</name>
</gene>
<keyword evidence="4" id="KW-1185">Reference proteome</keyword>
<organism evidence="2 5">
    <name type="scientific">Enterococcus gallinarum</name>
    <dbReference type="NCBI Taxonomy" id="1353"/>
    <lineage>
        <taxon>Bacteria</taxon>
        <taxon>Bacillati</taxon>
        <taxon>Bacillota</taxon>
        <taxon>Bacilli</taxon>
        <taxon>Lactobacillales</taxon>
        <taxon>Enterococcaceae</taxon>
        <taxon>Enterococcus</taxon>
    </lineage>
</organism>
<evidence type="ECO:0000313" key="6">
    <source>
        <dbReference type="Proteomes" id="UP001241571"/>
    </source>
</evidence>
<reference evidence="1 6" key="3">
    <citation type="submission" date="2023-06" db="EMBL/GenBank/DDBJ databases">
        <title>Acute promotion of culturable opportunistic pathogens and persistent increase of antibiotic resistance following antibiotic exposure in mouse gut microbiota.</title>
        <authorList>
            <person name="Li L."/>
            <person name="Wang B."/>
            <person name="Sun Y."/>
            <person name="Wang M."/>
            <person name="Xu H."/>
        </authorList>
    </citation>
    <scope>NUCLEOTIDE SEQUENCE [LARGE SCALE GENOMIC DNA]</scope>
    <source>
        <strain evidence="1 6">CRI2_2</strain>
    </source>
</reference>
<reference evidence="2" key="2">
    <citation type="submission" date="2023-03" db="EMBL/GenBank/DDBJ databases">
        <authorList>
            <person name="Shen W."/>
            <person name="Cai J."/>
        </authorList>
    </citation>
    <scope>NUCLEOTIDE SEQUENCE</scope>
    <source>
        <strain evidence="2">K69-2</strain>
    </source>
</reference>
<dbReference type="EMBL" id="JASUBT010000010">
    <property type="protein sequence ID" value="MDL4936810.1"/>
    <property type="molecule type" value="Genomic_DNA"/>
</dbReference>
<dbReference type="Proteomes" id="UP000254807">
    <property type="component" value="Unassembled WGS sequence"/>
</dbReference>
<dbReference type="InterPro" id="IPR021351">
    <property type="entry name" value="DUF2969"/>
</dbReference>
<protein>
    <submittedName>
        <fullName evidence="2">DUF2969 domain-containing protein</fullName>
    </submittedName>
    <submittedName>
        <fullName evidence="3">Protein of uncharacterized function (DUF2969)</fullName>
    </submittedName>
</protein>
<dbReference type="Proteomes" id="UP001183682">
    <property type="component" value="Unassembled WGS sequence"/>
</dbReference>
<proteinExistence type="predicted"/>
<dbReference type="EMBL" id="JARPZN010000004">
    <property type="protein sequence ID" value="MDT2690054.1"/>
    <property type="molecule type" value="Genomic_DNA"/>
</dbReference>
<evidence type="ECO:0000313" key="5">
    <source>
        <dbReference type="Proteomes" id="UP001183682"/>
    </source>
</evidence>
<evidence type="ECO:0000313" key="1">
    <source>
        <dbReference type="EMBL" id="MDL4936810.1"/>
    </source>
</evidence>
<accession>A0A366U444</accession>
<dbReference type="RefSeq" id="WP_005471857.1">
    <property type="nucleotide sequence ID" value="NZ_BSYC01000002.1"/>
</dbReference>
<dbReference type="EMBL" id="UFYW01000001">
    <property type="protein sequence ID" value="STD83201.1"/>
    <property type="molecule type" value="Genomic_DNA"/>
</dbReference>
<dbReference type="AlphaFoldDB" id="A0A366U444"/>